<dbReference type="AlphaFoldDB" id="A0A8H3RNZ8"/>
<comment type="caution">
    <text evidence="1">The sequence shown here is derived from an EMBL/GenBank/DDBJ whole genome shotgun (WGS) entry which is preliminary data.</text>
</comment>
<gene>
    <name evidence="1" type="ORF">IFM46972_03563</name>
</gene>
<name>A0A8H3RNZ8_9EURO</name>
<sequence length="165" mass="18915">MDTNQVVTRLALVPKQASSLSPRHVEDDPTWLLLSRLVAGNHQVDIIHLIYHRCILAVGIPLLKPRQPHTLHPLISPHITHRQPQRPQHGRNPIIRIRNHTHKHALKRPKPATPALNRPYRRKKWRHVVEKRIALATREAVQKMRHQRSGHGDVLVDCAAAPLSP</sequence>
<dbReference type="EMBL" id="BLKC01000019">
    <property type="protein sequence ID" value="GFF32486.1"/>
    <property type="molecule type" value="Genomic_DNA"/>
</dbReference>
<evidence type="ECO:0000313" key="1">
    <source>
        <dbReference type="EMBL" id="GFF32486.1"/>
    </source>
</evidence>
<protein>
    <submittedName>
        <fullName evidence="1">Uncharacterized protein</fullName>
    </submittedName>
</protein>
<dbReference type="Proteomes" id="UP000465221">
    <property type="component" value="Unassembled WGS sequence"/>
</dbReference>
<proteinExistence type="predicted"/>
<evidence type="ECO:0000313" key="2">
    <source>
        <dbReference type="Proteomes" id="UP000465221"/>
    </source>
</evidence>
<organism evidence="1 2">
    <name type="scientific">Aspergillus udagawae</name>
    <dbReference type="NCBI Taxonomy" id="91492"/>
    <lineage>
        <taxon>Eukaryota</taxon>
        <taxon>Fungi</taxon>
        <taxon>Dikarya</taxon>
        <taxon>Ascomycota</taxon>
        <taxon>Pezizomycotina</taxon>
        <taxon>Eurotiomycetes</taxon>
        <taxon>Eurotiomycetidae</taxon>
        <taxon>Eurotiales</taxon>
        <taxon>Aspergillaceae</taxon>
        <taxon>Aspergillus</taxon>
        <taxon>Aspergillus subgen. Fumigati</taxon>
    </lineage>
</organism>
<accession>A0A8H3RNZ8</accession>
<reference evidence="1 2" key="1">
    <citation type="submission" date="2020-01" db="EMBL/GenBank/DDBJ databases">
        <title>Draft genome sequence of Aspergillus udagawae IFM 46972.</title>
        <authorList>
            <person name="Takahashi H."/>
            <person name="Yaguchi T."/>
        </authorList>
    </citation>
    <scope>NUCLEOTIDE SEQUENCE [LARGE SCALE GENOMIC DNA]</scope>
    <source>
        <strain evidence="1 2">IFM 46972</strain>
    </source>
</reference>